<evidence type="ECO:0000313" key="4">
    <source>
        <dbReference type="Proteomes" id="UP000316806"/>
    </source>
</evidence>
<keyword evidence="3" id="KW-0547">Nucleotide-binding</keyword>
<keyword evidence="1" id="KW-0808">Transferase</keyword>
<keyword evidence="1" id="KW-0723">Serine/threonine-protein kinase</keyword>
<keyword evidence="3" id="KW-0067">ATP-binding</keyword>
<dbReference type="PANTHER" id="PTHR35526">
    <property type="entry name" value="ANTI-SIGMA-F FACTOR RSBW-RELATED"/>
    <property type="match status" value="1"/>
</dbReference>
<dbReference type="InterPro" id="IPR050267">
    <property type="entry name" value="Anti-sigma-factor_SerPK"/>
</dbReference>
<accession>A0A516RFM0</accession>
<gene>
    <name evidence="3" type="ORF">FH965_31095</name>
</gene>
<dbReference type="InterPro" id="IPR003594">
    <property type="entry name" value="HATPase_dom"/>
</dbReference>
<evidence type="ECO:0000313" key="3">
    <source>
        <dbReference type="EMBL" id="QDQ14457.1"/>
    </source>
</evidence>
<evidence type="ECO:0000256" key="1">
    <source>
        <dbReference type="ARBA" id="ARBA00022527"/>
    </source>
</evidence>
<protein>
    <submittedName>
        <fullName evidence="3">ATP-binding protein</fullName>
    </submittedName>
</protein>
<dbReference type="PANTHER" id="PTHR35526:SF3">
    <property type="entry name" value="ANTI-SIGMA-F FACTOR RSBW"/>
    <property type="match status" value="1"/>
</dbReference>
<sequence>MPPQVQTPTPAHVFTRRINAGPRGARQARTLARDQLNGWGIPYGSELSDAAAQIVAELAANAATHGRVAGRSFELRLLLLAGTLRIEVADTRAECAPPLEVRLPPDEEESGRGLFLVAALAEAWGVQGREIGKTVWARLPLG</sequence>
<keyword evidence="1" id="KW-0418">Kinase</keyword>
<dbReference type="GO" id="GO:0004674">
    <property type="term" value="F:protein serine/threonine kinase activity"/>
    <property type="evidence" value="ECO:0007669"/>
    <property type="project" value="UniProtKB-KW"/>
</dbReference>
<dbReference type="Proteomes" id="UP000316806">
    <property type="component" value="Chromosome"/>
</dbReference>
<organism evidence="3 4">
    <name type="scientific">Streptomyces spectabilis</name>
    <dbReference type="NCBI Taxonomy" id="68270"/>
    <lineage>
        <taxon>Bacteria</taxon>
        <taxon>Bacillati</taxon>
        <taxon>Actinomycetota</taxon>
        <taxon>Actinomycetes</taxon>
        <taxon>Kitasatosporales</taxon>
        <taxon>Streptomycetaceae</taxon>
        <taxon>Streptomyces</taxon>
    </lineage>
</organism>
<dbReference type="AlphaFoldDB" id="A0A516RFM0"/>
<dbReference type="CDD" id="cd16936">
    <property type="entry name" value="HATPase_RsbW-like"/>
    <property type="match status" value="1"/>
</dbReference>
<name>A0A516RFM0_STRST</name>
<proteinExistence type="predicted"/>
<feature type="domain" description="Histidine kinase/HSP90-like ATPase" evidence="2">
    <location>
        <begin position="22"/>
        <end position="138"/>
    </location>
</feature>
<dbReference type="SUPFAM" id="SSF55874">
    <property type="entry name" value="ATPase domain of HSP90 chaperone/DNA topoisomerase II/histidine kinase"/>
    <property type="match status" value="1"/>
</dbReference>
<dbReference type="InterPro" id="IPR036890">
    <property type="entry name" value="HATPase_C_sf"/>
</dbReference>
<dbReference type="EMBL" id="CP040916">
    <property type="protein sequence ID" value="QDQ14457.1"/>
    <property type="molecule type" value="Genomic_DNA"/>
</dbReference>
<evidence type="ECO:0000259" key="2">
    <source>
        <dbReference type="Pfam" id="PF13581"/>
    </source>
</evidence>
<reference evidence="3 4" key="1">
    <citation type="journal article" date="2019" name="J. Ind. Microbiol. Biotechnol.">
        <title>The complete genomic sequence of Streptomyces spectabilis NRRL-2792 and identification of secondary metabolite biosynthetic gene clusters.</title>
        <authorList>
            <person name="Sinha A."/>
            <person name="Phillips-Salemka S."/>
            <person name="Niraula T.A."/>
            <person name="Short K.A."/>
            <person name="Niraula N.P."/>
        </authorList>
    </citation>
    <scope>NUCLEOTIDE SEQUENCE [LARGE SCALE GENOMIC DNA]</scope>
    <source>
        <strain evidence="3 4">NRRL 2792</strain>
    </source>
</reference>
<dbReference type="Pfam" id="PF13581">
    <property type="entry name" value="HATPase_c_2"/>
    <property type="match status" value="1"/>
</dbReference>
<dbReference type="GO" id="GO:0005524">
    <property type="term" value="F:ATP binding"/>
    <property type="evidence" value="ECO:0007669"/>
    <property type="project" value="UniProtKB-KW"/>
</dbReference>
<dbReference type="Gene3D" id="3.30.565.10">
    <property type="entry name" value="Histidine kinase-like ATPase, C-terminal domain"/>
    <property type="match status" value="1"/>
</dbReference>